<feature type="transmembrane region" description="Helical" evidence="7">
    <location>
        <begin position="676"/>
        <end position="699"/>
    </location>
</feature>
<dbReference type="SUPFAM" id="SSF101898">
    <property type="entry name" value="NHL repeat"/>
    <property type="match status" value="1"/>
</dbReference>
<dbReference type="InterPro" id="IPR006977">
    <property type="entry name" value="Yip1_dom"/>
</dbReference>
<evidence type="ECO:0000313" key="11">
    <source>
        <dbReference type="Proteomes" id="UP001305702"/>
    </source>
</evidence>
<protein>
    <submittedName>
        <fullName evidence="10">YIP1 family protein</fullName>
    </submittedName>
</protein>
<dbReference type="Gene3D" id="2.120.10.30">
    <property type="entry name" value="TolB, C-terminal domain"/>
    <property type="match status" value="2"/>
</dbReference>
<feature type="transmembrane region" description="Helical" evidence="7">
    <location>
        <begin position="474"/>
        <end position="492"/>
    </location>
</feature>
<dbReference type="GO" id="GO:0008270">
    <property type="term" value="F:zinc ion binding"/>
    <property type="evidence" value="ECO:0007669"/>
    <property type="project" value="UniProtKB-KW"/>
</dbReference>
<keyword evidence="11" id="KW-1185">Reference proteome</keyword>
<keyword evidence="3" id="KW-0677">Repeat</keyword>
<evidence type="ECO:0000259" key="9">
    <source>
        <dbReference type="Pfam" id="PF04893"/>
    </source>
</evidence>
<feature type="chain" id="PRO_5041725115" evidence="8">
    <location>
        <begin position="33"/>
        <end position="717"/>
    </location>
</feature>
<dbReference type="RefSeq" id="WP_315606908.1">
    <property type="nucleotide sequence ID" value="NZ_CP130318.1"/>
</dbReference>
<keyword evidence="8" id="KW-0732">Signal</keyword>
<proteinExistence type="predicted"/>
<evidence type="ECO:0000256" key="6">
    <source>
        <dbReference type="PROSITE-ProRule" id="PRU00504"/>
    </source>
</evidence>
<dbReference type="InterPro" id="IPR050952">
    <property type="entry name" value="TRIM-NHL_E3_ligases"/>
</dbReference>
<evidence type="ECO:0000256" key="4">
    <source>
        <dbReference type="ARBA" id="ARBA00022989"/>
    </source>
</evidence>
<dbReference type="InterPro" id="IPR011042">
    <property type="entry name" value="6-blade_b-propeller_TolB-like"/>
</dbReference>
<evidence type="ECO:0000256" key="5">
    <source>
        <dbReference type="ARBA" id="ARBA00023136"/>
    </source>
</evidence>
<reference evidence="10 11" key="1">
    <citation type="submission" date="2022-02" db="EMBL/GenBank/DDBJ databases">
        <title>Paenibacillus sp. MBLB1776 Whole Genome Shotgun Sequencing.</title>
        <authorList>
            <person name="Hwang C.Y."/>
            <person name="Cho E.-S."/>
            <person name="Seo M.-J."/>
        </authorList>
    </citation>
    <scope>NUCLEOTIDE SEQUENCE [LARGE SCALE GENOMIC DNA]</scope>
    <source>
        <strain evidence="10 11">MBLB1776</strain>
    </source>
</reference>
<gene>
    <name evidence="10" type="ORF">MJA45_08930</name>
</gene>
<dbReference type="PROSITE" id="PS51125">
    <property type="entry name" value="NHL"/>
    <property type="match status" value="1"/>
</dbReference>
<sequence length="717" mass="80529">MIRKRPFKGLRRAVLAGFAAMTMLTAALPAAAEVNPYSTRSKDSEGTIIWTQPAYTPVKLVGQGLKAPDKDNKLAASPLKGPKDLFIDRQDHVYVADTGNNRLVEFDDQGKWLRYLTVPESPLNKPEGLFITAEGDIYVADTGNKRVVRLNSEGKLLQKFEKPQSPFLPDSFKFDPTRLVVDKRGFLYIATLGGYQGLLQMDPQGEFQSFYGTNATELSTLDKIKKALYPKQMYANEISKLPGTISSVAVDKNGFIYTTTAGNVSENQVKKLNIRGQNMLQYNSSQNKSTFGEYAPRDRKYVSGQGYAKPQLIDLTIDRSGNITTIDSSYHVISQYDANGNLLFFWGGGETEAATQLGLIKAPAAIDSNSKGDLLVLDSQEGSIQWFRQSEFGSLVNKANGLTLQGRYEESEVPWQEVLRYNTFFTPALLGLAKASYKKGDYEQAKQYFQRGGNRKGYSDAYWQIRLKWFQRNFSMLATIYTLGSAGFLLLGRLTRETRWRKAWRNRKRSANPAIVQLKHLFTIIRHPIDGFSALRYEGKGSYPGALVILLLAFGSLVFAKLYTGFPFNPVNPYKFNMLILFIEFVVLWLGWVVCNYLVSSILQGEGRFRDVFIASSYALMPLILVGIPLALLSNIMTYSEEAIYNDLYSAMIIWLLLLFVWKVQSLQNYSVGETAVNLASTAFAFLIGAVLVLTVFGLSSDLKSFVFEIYQEVRLR</sequence>
<feature type="domain" description="Yip1" evidence="9">
    <location>
        <begin position="523"/>
        <end position="692"/>
    </location>
</feature>
<evidence type="ECO:0000256" key="3">
    <source>
        <dbReference type="ARBA" id="ARBA00022737"/>
    </source>
</evidence>
<dbReference type="GO" id="GO:0016020">
    <property type="term" value="C:membrane"/>
    <property type="evidence" value="ECO:0007669"/>
    <property type="project" value="UniProtKB-SubCell"/>
</dbReference>
<dbReference type="InterPro" id="IPR011990">
    <property type="entry name" value="TPR-like_helical_dom_sf"/>
</dbReference>
<feature type="transmembrane region" description="Helical" evidence="7">
    <location>
        <begin position="578"/>
        <end position="600"/>
    </location>
</feature>
<evidence type="ECO:0000256" key="8">
    <source>
        <dbReference type="SAM" id="SignalP"/>
    </source>
</evidence>
<keyword evidence="4 7" id="KW-1133">Transmembrane helix</keyword>
<dbReference type="AlphaFoldDB" id="A0AA96LHL1"/>
<dbReference type="Pfam" id="PF01436">
    <property type="entry name" value="NHL"/>
    <property type="match status" value="1"/>
</dbReference>
<feature type="transmembrane region" description="Helical" evidence="7">
    <location>
        <begin position="612"/>
        <end position="632"/>
    </location>
</feature>
<dbReference type="PANTHER" id="PTHR24104:SF25">
    <property type="entry name" value="PROTEIN LIN-41"/>
    <property type="match status" value="1"/>
</dbReference>
<dbReference type="InterPro" id="IPR001258">
    <property type="entry name" value="NHL_repeat"/>
</dbReference>
<feature type="signal peptide" evidence="8">
    <location>
        <begin position="1"/>
        <end position="32"/>
    </location>
</feature>
<evidence type="ECO:0000256" key="7">
    <source>
        <dbReference type="SAM" id="Phobius"/>
    </source>
</evidence>
<feature type="repeat" description="NHL" evidence="6">
    <location>
        <begin position="122"/>
        <end position="153"/>
    </location>
</feature>
<evidence type="ECO:0000256" key="1">
    <source>
        <dbReference type="ARBA" id="ARBA00004141"/>
    </source>
</evidence>
<name>A0AA96LHL1_9BACL</name>
<keyword evidence="2 7" id="KW-0812">Transmembrane</keyword>
<dbReference type="KEGG" id="paun:MJA45_08930"/>
<organism evidence="10 11">
    <name type="scientific">Paenibacillus aurantius</name>
    <dbReference type="NCBI Taxonomy" id="2918900"/>
    <lineage>
        <taxon>Bacteria</taxon>
        <taxon>Bacillati</taxon>
        <taxon>Bacillota</taxon>
        <taxon>Bacilli</taxon>
        <taxon>Bacillales</taxon>
        <taxon>Paenibacillaceae</taxon>
        <taxon>Paenibacillus</taxon>
    </lineage>
</organism>
<accession>A0AA96LHL1</accession>
<dbReference type="Proteomes" id="UP001305702">
    <property type="component" value="Chromosome"/>
</dbReference>
<evidence type="ECO:0000313" key="10">
    <source>
        <dbReference type="EMBL" id="WNQ13128.1"/>
    </source>
</evidence>
<dbReference type="PANTHER" id="PTHR24104">
    <property type="entry name" value="E3 UBIQUITIN-PROTEIN LIGASE NHLRC1-RELATED"/>
    <property type="match status" value="1"/>
</dbReference>
<dbReference type="Pfam" id="PF04893">
    <property type="entry name" value="Yip1"/>
    <property type="match status" value="1"/>
</dbReference>
<dbReference type="EMBL" id="CP130318">
    <property type="protein sequence ID" value="WNQ13128.1"/>
    <property type="molecule type" value="Genomic_DNA"/>
</dbReference>
<evidence type="ECO:0000256" key="2">
    <source>
        <dbReference type="ARBA" id="ARBA00022692"/>
    </source>
</evidence>
<comment type="subcellular location">
    <subcellularLocation>
        <location evidence="1">Membrane</location>
        <topology evidence="1">Multi-pass membrane protein</topology>
    </subcellularLocation>
</comment>
<feature type="transmembrane region" description="Helical" evidence="7">
    <location>
        <begin position="644"/>
        <end position="664"/>
    </location>
</feature>
<dbReference type="CDD" id="cd05819">
    <property type="entry name" value="NHL"/>
    <property type="match status" value="1"/>
</dbReference>
<dbReference type="SUPFAM" id="SSF48452">
    <property type="entry name" value="TPR-like"/>
    <property type="match status" value="1"/>
</dbReference>
<feature type="transmembrane region" description="Helical" evidence="7">
    <location>
        <begin position="546"/>
        <end position="566"/>
    </location>
</feature>
<keyword evidence="5 7" id="KW-0472">Membrane</keyword>